<evidence type="ECO:0000313" key="1">
    <source>
        <dbReference type="EMBL" id="KAJ6223170.1"/>
    </source>
</evidence>
<feature type="non-terminal residue" evidence="1">
    <location>
        <position position="1"/>
    </location>
</feature>
<dbReference type="EMBL" id="JAPWDV010000001">
    <property type="protein sequence ID" value="KAJ6223170.1"/>
    <property type="molecule type" value="Genomic_DNA"/>
</dbReference>
<gene>
    <name evidence="1" type="ORF">RDWZM_001715</name>
</gene>
<reference evidence="1" key="1">
    <citation type="submission" date="2022-12" db="EMBL/GenBank/DDBJ databases">
        <title>Genome assemblies of Blomia tropicalis.</title>
        <authorList>
            <person name="Cui Y."/>
        </authorList>
    </citation>
    <scope>NUCLEOTIDE SEQUENCE</scope>
    <source>
        <tissue evidence="1">Adult mites</tissue>
    </source>
</reference>
<dbReference type="Proteomes" id="UP001142055">
    <property type="component" value="Chromosome 1"/>
</dbReference>
<accession>A0A9Q0MC36</accession>
<sequence>QICRAIKNINNVLGLDGRSEPFIRCGGAPIPSTMCIWGPIRGREKIVKITFR</sequence>
<comment type="caution">
    <text evidence="1">The sequence shown here is derived from an EMBL/GenBank/DDBJ whole genome shotgun (WGS) entry which is preliminary data.</text>
</comment>
<evidence type="ECO:0000313" key="2">
    <source>
        <dbReference type="Proteomes" id="UP001142055"/>
    </source>
</evidence>
<protein>
    <submittedName>
        <fullName evidence="1">Uncharacterized protein</fullName>
    </submittedName>
</protein>
<dbReference type="AlphaFoldDB" id="A0A9Q0MC36"/>
<proteinExistence type="predicted"/>
<name>A0A9Q0MC36_BLOTA</name>
<keyword evidence="2" id="KW-1185">Reference proteome</keyword>
<organism evidence="1 2">
    <name type="scientific">Blomia tropicalis</name>
    <name type="common">Mite</name>
    <dbReference type="NCBI Taxonomy" id="40697"/>
    <lineage>
        <taxon>Eukaryota</taxon>
        <taxon>Metazoa</taxon>
        <taxon>Ecdysozoa</taxon>
        <taxon>Arthropoda</taxon>
        <taxon>Chelicerata</taxon>
        <taxon>Arachnida</taxon>
        <taxon>Acari</taxon>
        <taxon>Acariformes</taxon>
        <taxon>Sarcoptiformes</taxon>
        <taxon>Astigmata</taxon>
        <taxon>Glycyphagoidea</taxon>
        <taxon>Echimyopodidae</taxon>
        <taxon>Blomia</taxon>
    </lineage>
</organism>